<feature type="domain" description="Tr-type G" evidence="7">
    <location>
        <begin position="4"/>
        <end position="231"/>
    </location>
</feature>
<keyword evidence="2 6" id="KW-0547">Nucleotide-binding</keyword>
<dbReference type="InterPro" id="IPR000795">
    <property type="entry name" value="T_Tr_GTP-bd_dom"/>
</dbReference>
<sequence length="640" mass="70161">MSIKGIRNFAIIAHIDAGKSTLADRLMEATGLLPRIVGPPPASLAGGEARFGRLAFGGLSDRPSTPRIDRMELETERGVTIKLKAVRMEYKGDRGVAGSEGWQGYSPEPLVTPASPVNPCVLNMIDTPGHADFSYEVSRSLAACEGALLLVDATQGVQAQTLSHLEKARELGLTVVGVINKIDSPLARVEEAEEEMRQLGIEGSILRISALKGVGTGEVLRALVERIPAPRGKLAEPLRALVFDSTFDAHLGTVAYVRVVDGELKIKDQKSDIKTKIKFLGTGVEAEVKELGFFNPDRKSTERLFAGEVGYIATGLRDPRTVRVGDTIVQSSSRQVTALPGYQPPQSFVFASFFSRNLEFGEFRKALQTLRLEEPAIAVEEISSTAFGRGFRIGFLGTFHLEIVKERLEREFGLELVVTKPTVAFGRIDGRAPGQPEESSRRVVELPFNAEPWILLTVLLPSSHLSGVMKLLAERRGKLGEVETLGNRLKVSAELPLLEFVRGFYNALKSSSRGYASLSWEFSGYRPARLAELEILVHGAPVEGLAEVVLREEADRLGREKLKKLKEFLPQQQFAYSIQARASGKILAREDVPAIRKDVLAKLSGGHVERKMKKLQEQKKGKARLAKFGKVDLPPEAFLV</sequence>
<keyword evidence="8" id="KW-0251">Elongation factor</keyword>
<dbReference type="Gene3D" id="3.30.70.2570">
    <property type="entry name" value="Elongation factor 4, C-terminal domain"/>
    <property type="match status" value="1"/>
</dbReference>
<dbReference type="Gene3D" id="3.40.50.300">
    <property type="entry name" value="P-loop containing nucleotide triphosphate hydrolases"/>
    <property type="match status" value="1"/>
</dbReference>
<dbReference type="GO" id="GO:0005886">
    <property type="term" value="C:plasma membrane"/>
    <property type="evidence" value="ECO:0007669"/>
    <property type="project" value="UniProtKB-SubCell"/>
</dbReference>
<dbReference type="GO" id="GO:0003746">
    <property type="term" value="F:translation elongation factor activity"/>
    <property type="evidence" value="ECO:0007669"/>
    <property type="project" value="UniProtKB-UniRule"/>
</dbReference>
<dbReference type="Pfam" id="PF00009">
    <property type="entry name" value="GTP_EFTU"/>
    <property type="match status" value="1"/>
</dbReference>
<evidence type="ECO:0000256" key="4">
    <source>
        <dbReference type="ARBA" id="ARBA00022917"/>
    </source>
</evidence>
<dbReference type="SUPFAM" id="SSF52540">
    <property type="entry name" value="P-loop containing nucleoside triphosphate hydrolases"/>
    <property type="match status" value="1"/>
</dbReference>
<dbReference type="PANTHER" id="PTHR43512">
    <property type="entry name" value="TRANSLATION FACTOR GUF1-RELATED"/>
    <property type="match status" value="1"/>
</dbReference>
<dbReference type="GO" id="GO:0043022">
    <property type="term" value="F:ribosome binding"/>
    <property type="evidence" value="ECO:0007669"/>
    <property type="project" value="UniProtKB-UniRule"/>
</dbReference>
<dbReference type="PRINTS" id="PR00315">
    <property type="entry name" value="ELONGATNFCT"/>
</dbReference>
<dbReference type="SMART" id="SM00838">
    <property type="entry name" value="EFG_C"/>
    <property type="match status" value="1"/>
</dbReference>
<dbReference type="EC" id="3.6.5.n1" evidence="6"/>
<comment type="catalytic activity">
    <reaction evidence="6">
        <text>GTP + H2O = GDP + phosphate + H(+)</text>
        <dbReference type="Rhea" id="RHEA:19669"/>
        <dbReference type="ChEBI" id="CHEBI:15377"/>
        <dbReference type="ChEBI" id="CHEBI:15378"/>
        <dbReference type="ChEBI" id="CHEBI:37565"/>
        <dbReference type="ChEBI" id="CHEBI:43474"/>
        <dbReference type="ChEBI" id="CHEBI:58189"/>
        <dbReference type="EC" id="3.6.5.n1"/>
    </reaction>
</comment>
<protein>
    <recommendedName>
        <fullName evidence="6">Elongation factor 4</fullName>
        <shortName evidence="6">EF-4</shortName>
        <ecNumber evidence="6">3.6.5.n1</ecNumber>
    </recommendedName>
    <alternativeName>
        <fullName evidence="6">Ribosomal back-translocase LepA</fullName>
    </alternativeName>
</protein>
<keyword evidence="5 6" id="KW-0342">GTP-binding</keyword>
<evidence type="ECO:0000259" key="7">
    <source>
        <dbReference type="PROSITE" id="PS51722"/>
    </source>
</evidence>
<dbReference type="AlphaFoldDB" id="A0A831Z1F3"/>
<comment type="caution">
    <text evidence="8">The sequence shown here is derived from an EMBL/GenBank/DDBJ whole genome shotgun (WGS) entry which is preliminary data.</text>
</comment>
<comment type="subcellular location">
    <subcellularLocation>
        <location evidence="6">Cell membrane</location>
        <topology evidence="6">Peripheral membrane protein</topology>
        <orientation evidence="6">Cytoplasmic side</orientation>
    </subcellularLocation>
</comment>
<dbReference type="HAMAP" id="MF_00071">
    <property type="entry name" value="LepA"/>
    <property type="match status" value="1"/>
</dbReference>
<keyword evidence="6" id="KW-0472">Membrane</keyword>
<evidence type="ECO:0000256" key="3">
    <source>
        <dbReference type="ARBA" id="ARBA00022801"/>
    </source>
</evidence>
<dbReference type="Pfam" id="PF00679">
    <property type="entry name" value="EFG_C"/>
    <property type="match status" value="1"/>
</dbReference>
<keyword evidence="3 6" id="KW-0378">Hydrolase</keyword>
<dbReference type="CDD" id="cd03699">
    <property type="entry name" value="EF4_II"/>
    <property type="match status" value="1"/>
</dbReference>
<evidence type="ECO:0000256" key="1">
    <source>
        <dbReference type="ARBA" id="ARBA00005454"/>
    </source>
</evidence>
<keyword evidence="4 6" id="KW-0648">Protein biosynthesis</keyword>
<dbReference type="PANTHER" id="PTHR43512:SF4">
    <property type="entry name" value="TRANSLATION FACTOR GUF1 HOMOLOG, CHLOROPLASTIC"/>
    <property type="match status" value="1"/>
</dbReference>
<dbReference type="EMBL" id="DSPJ01000059">
    <property type="protein sequence ID" value="HEX61924.1"/>
    <property type="molecule type" value="Genomic_DNA"/>
</dbReference>
<gene>
    <name evidence="6" type="primary">lepA</name>
    <name evidence="8" type="ORF">ENR01_02090</name>
</gene>
<evidence type="ECO:0000313" key="8">
    <source>
        <dbReference type="EMBL" id="HEX61924.1"/>
    </source>
</evidence>
<comment type="function">
    <text evidence="6">Required for accurate and efficient protein synthesis under certain stress conditions. May act as a fidelity factor of the translation reaction, by catalyzing a one-codon backward translocation of tRNAs on improperly translocated ribosomes. Back-translocation proceeds from a post-translocation (POST) complex to a pre-translocation (PRE) complex, thus giving elongation factor G a second chance to translocate the tRNAs correctly. Binds to ribosomes in a GTP-dependent manner.</text>
</comment>
<name>A0A831Z1F3_UNCKA</name>
<dbReference type="InterPro" id="IPR013842">
    <property type="entry name" value="LepA_CTD"/>
</dbReference>
<dbReference type="GO" id="GO:0045727">
    <property type="term" value="P:positive regulation of translation"/>
    <property type="evidence" value="ECO:0007669"/>
    <property type="project" value="UniProtKB-UniRule"/>
</dbReference>
<proteinExistence type="inferred from homology"/>
<dbReference type="Pfam" id="PF06421">
    <property type="entry name" value="LepA_C"/>
    <property type="match status" value="1"/>
</dbReference>
<dbReference type="InterPro" id="IPR038363">
    <property type="entry name" value="LepA_C_sf"/>
</dbReference>
<dbReference type="InterPro" id="IPR035647">
    <property type="entry name" value="EFG_III/V"/>
</dbReference>
<dbReference type="InterPro" id="IPR027417">
    <property type="entry name" value="P-loop_NTPase"/>
</dbReference>
<dbReference type="Gene3D" id="3.30.70.870">
    <property type="entry name" value="Elongation Factor G (Translational Gtpase), domain 3"/>
    <property type="match status" value="1"/>
</dbReference>
<dbReference type="InterPro" id="IPR000640">
    <property type="entry name" value="EFG_V-like"/>
</dbReference>
<dbReference type="GO" id="GO:0003924">
    <property type="term" value="F:GTPase activity"/>
    <property type="evidence" value="ECO:0007669"/>
    <property type="project" value="UniProtKB-UniRule"/>
</dbReference>
<comment type="similarity">
    <text evidence="1 6">Belongs to the TRAFAC class translation factor GTPase superfamily. Classic translation factor GTPase family. LepA subfamily.</text>
</comment>
<keyword evidence="6" id="KW-1003">Cell membrane</keyword>
<comment type="caution">
    <text evidence="6">Lacks conserved residue(s) required for the propagation of feature annotation.</text>
</comment>
<evidence type="ECO:0000256" key="5">
    <source>
        <dbReference type="ARBA" id="ARBA00023134"/>
    </source>
</evidence>
<dbReference type="Gene3D" id="2.40.30.10">
    <property type="entry name" value="Translation factors"/>
    <property type="match status" value="1"/>
</dbReference>
<evidence type="ECO:0000256" key="6">
    <source>
        <dbReference type="HAMAP-Rule" id="MF_00071"/>
    </source>
</evidence>
<dbReference type="Gene3D" id="3.30.70.240">
    <property type="match status" value="1"/>
</dbReference>
<organism evidence="8">
    <name type="scientific">candidate division WWE3 bacterium</name>
    <dbReference type="NCBI Taxonomy" id="2053526"/>
    <lineage>
        <taxon>Bacteria</taxon>
        <taxon>Katanobacteria</taxon>
    </lineage>
</organism>
<dbReference type="InterPro" id="IPR006297">
    <property type="entry name" value="EF-4"/>
</dbReference>
<accession>A0A831Z1F3</accession>
<evidence type="ECO:0000256" key="2">
    <source>
        <dbReference type="ARBA" id="ARBA00022741"/>
    </source>
</evidence>
<dbReference type="PROSITE" id="PS51722">
    <property type="entry name" value="G_TR_2"/>
    <property type="match status" value="1"/>
</dbReference>
<feature type="binding site" evidence="6">
    <location>
        <begin position="180"/>
        <end position="183"/>
    </location>
    <ligand>
        <name>GTP</name>
        <dbReference type="ChEBI" id="CHEBI:37565"/>
    </ligand>
</feature>
<dbReference type="SUPFAM" id="SSF54980">
    <property type="entry name" value="EF-G C-terminal domain-like"/>
    <property type="match status" value="2"/>
</dbReference>
<reference evidence="8" key="1">
    <citation type="journal article" date="2020" name="mSystems">
        <title>Genome- and Community-Level Interaction Insights into Carbon Utilization and Element Cycling Functions of Hydrothermarchaeota in Hydrothermal Sediment.</title>
        <authorList>
            <person name="Zhou Z."/>
            <person name="Liu Y."/>
            <person name="Xu W."/>
            <person name="Pan J."/>
            <person name="Luo Z.H."/>
            <person name="Li M."/>
        </authorList>
    </citation>
    <scope>NUCLEOTIDE SEQUENCE [LARGE SCALE GENOMIC DNA]</scope>
    <source>
        <strain evidence="8">SpSt-361</strain>
    </source>
</reference>
<dbReference type="GO" id="GO:0005525">
    <property type="term" value="F:GTP binding"/>
    <property type="evidence" value="ECO:0007669"/>
    <property type="project" value="UniProtKB-UniRule"/>
</dbReference>